<protein>
    <submittedName>
        <fullName evidence="2">Uncharacterized protein</fullName>
    </submittedName>
</protein>
<proteinExistence type="predicted"/>
<keyword evidence="3" id="KW-1185">Reference proteome</keyword>
<accession>A0A4C1XQP2</accession>
<dbReference type="EMBL" id="BGZK01000927">
    <property type="protein sequence ID" value="GBP65373.1"/>
    <property type="molecule type" value="Genomic_DNA"/>
</dbReference>
<evidence type="ECO:0000313" key="2">
    <source>
        <dbReference type="EMBL" id="GBP65373.1"/>
    </source>
</evidence>
<feature type="region of interest" description="Disordered" evidence="1">
    <location>
        <begin position="1"/>
        <end position="22"/>
    </location>
</feature>
<evidence type="ECO:0000313" key="3">
    <source>
        <dbReference type="Proteomes" id="UP000299102"/>
    </source>
</evidence>
<dbReference type="AlphaFoldDB" id="A0A4C1XQP2"/>
<organism evidence="2 3">
    <name type="scientific">Eumeta variegata</name>
    <name type="common">Bagworm moth</name>
    <name type="synonym">Eumeta japonica</name>
    <dbReference type="NCBI Taxonomy" id="151549"/>
    <lineage>
        <taxon>Eukaryota</taxon>
        <taxon>Metazoa</taxon>
        <taxon>Ecdysozoa</taxon>
        <taxon>Arthropoda</taxon>
        <taxon>Hexapoda</taxon>
        <taxon>Insecta</taxon>
        <taxon>Pterygota</taxon>
        <taxon>Neoptera</taxon>
        <taxon>Endopterygota</taxon>
        <taxon>Lepidoptera</taxon>
        <taxon>Glossata</taxon>
        <taxon>Ditrysia</taxon>
        <taxon>Tineoidea</taxon>
        <taxon>Psychidae</taxon>
        <taxon>Oiketicinae</taxon>
        <taxon>Eumeta</taxon>
    </lineage>
</organism>
<gene>
    <name evidence="2" type="ORF">EVAR_53405_1</name>
</gene>
<sequence>MKSIPRAKDVVQSRSVGKSFEQPSLAKEPELLEYIVGISAIDQREADSDLLISPHLLTEDNTASLF</sequence>
<feature type="compositionally biased region" description="Basic and acidic residues" evidence="1">
    <location>
        <begin position="1"/>
        <end position="11"/>
    </location>
</feature>
<name>A0A4C1XQP2_EUMVA</name>
<comment type="caution">
    <text evidence="2">The sequence shown here is derived from an EMBL/GenBank/DDBJ whole genome shotgun (WGS) entry which is preliminary data.</text>
</comment>
<evidence type="ECO:0000256" key="1">
    <source>
        <dbReference type="SAM" id="MobiDB-lite"/>
    </source>
</evidence>
<dbReference type="Proteomes" id="UP000299102">
    <property type="component" value="Unassembled WGS sequence"/>
</dbReference>
<reference evidence="2 3" key="1">
    <citation type="journal article" date="2019" name="Commun. Biol.">
        <title>The bagworm genome reveals a unique fibroin gene that provides high tensile strength.</title>
        <authorList>
            <person name="Kono N."/>
            <person name="Nakamura H."/>
            <person name="Ohtoshi R."/>
            <person name="Tomita M."/>
            <person name="Numata K."/>
            <person name="Arakawa K."/>
        </authorList>
    </citation>
    <scope>NUCLEOTIDE SEQUENCE [LARGE SCALE GENOMIC DNA]</scope>
</reference>